<protein>
    <submittedName>
        <fullName evidence="2">Uncharacterized protein</fullName>
    </submittedName>
</protein>
<dbReference type="Proteomes" id="UP000595437">
    <property type="component" value="Chromosome 8"/>
</dbReference>
<evidence type="ECO:0000313" key="2">
    <source>
        <dbReference type="EMBL" id="QQP51966.1"/>
    </source>
</evidence>
<proteinExistence type="predicted"/>
<organism evidence="2 3">
    <name type="scientific">Caligus rogercresseyi</name>
    <name type="common">Sea louse</name>
    <dbReference type="NCBI Taxonomy" id="217165"/>
    <lineage>
        <taxon>Eukaryota</taxon>
        <taxon>Metazoa</taxon>
        <taxon>Ecdysozoa</taxon>
        <taxon>Arthropoda</taxon>
        <taxon>Crustacea</taxon>
        <taxon>Multicrustacea</taxon>
        <taxon>Hexanauplia</taxon>
        <taxon>Copepoda</taxon>
        <taxon>Siphonostomatoida</taxon>
        <taxon>Caligidae</taxon>
        <taxon>Caligus</taxon>
    </lineage>
</organism>
<sequence>RKQQRFHFDEEEGKSSRIEEDITLSDLESTRVDDYGSLGGDPEDEYAPSHLHSSKKPHQSNEFKLVFISSSGDSSKESE</sequence>
<dbReference type="EMBL" id="CP045897">
    <property type="protein sequence ID" value="QQP51966.1"/>
    <property type="molecule type" value="Genomic_DNA"/>
</dbReference>
<feature type="non-terminal residue" evidence="2">
    <location>
        <position position="1"/>
    </location>
</feature>
<accession>A0A7T8HKW8</accession>
<evidence type="ECO:0000313" key="3">
    <source>
        <dbReference type="Proteomes" id="UP000595437"/>
    </source>
</evidence>
<gene>
    <name evidence="2" type="ORF">FKW44_013466</name>
</gene>
<keyword evidence="3" id="KW-1185">Reference proteome</keyword>
<name>A0A7T8HKW8_CALRO</name>
<evidence type="ECO:0000256" key="1">
    <source>
        <dbReference type="SAM" id="MobiDB-lite"/>
    </source>
</evidence>
<reference evidence="3" key="1">
    <citation type="submission" date="2021-01" db="EMBL/GenBank/DDBJ databases">
        <title>Caligus Genome Assembly.</title>
        <authorList>
            <person name="Gallardo-Escarate C."/>
        </authorList>
    </citation>
    <scope>NUCLEOTIDE SEQUENCE [LARGE SCALE GENOMIC DNA]</scope>
</reference>
<feature type="region of interest" description="Disordered" evidence="1">
    <location>
        <begin position="1"/>
        <end position="62"/>
    </location>
</feature>
<dbReference type="AlphaFoldDB" id="A0A7T8HKW8"/>
<feature type="non-terminal residue" evidence="2">
    <location>
        <position position="79"/>
    </location>
</feature>